<feature type="transmembrane region" description="Helical" evidence="1">
    <location>
        <begin position="7"/>
        <end position="23"/>
    </location>
</feature>
<dbReference type="Proteomes" id="UP000006069">
    <property type="component" value="Unassembled WGS sequence"/>
</dbReference>
<dbReference type="Pfam" id="PF01569">
    <property type="entry name" value="PAP2"/>
    <property type="match status" value="1"/>
</dbReference>
<dbReference type="PANTHER" id="PTHR14969:SF13">
    <property type="entry name" value="AT30094P"/>
    <property type="match status" value="1"/>
</dbReference>
<comment type="caution">
    <text evidence="3">The sequence shown here is derived from an EMBL/GenBank/DDBJ whole genome shotgun (WGS) entry which is preliminary data.</text>
</comment>
<feature type="transmembrane region" description="Helical" evidence="1">
    <location>
        <begin position="29"/>
        <end position="49"/>
    </location>
</feature>
<evidence type="ECO:0000313" key="3">
    <source>
        <dbReference type="EMBL" id="EJZ84868.1"/>
    </source>
</evidence>
<dbReference type="SMART" id="SM00014">
    <property type="entry name" value="acidPPc"/>
    <property type="match status" value="1"/>
</dbReference>
<protein>
    <recommendedName>
        <fullName evidence="2">Phosphatidic acid phosphatase type 2/haloperoxidase domain-containing protein</fullName>
    </recommendedName>
</protein>
<dbReference type="SUPFAM" id="SSF48317">
    <property type="entry name" value="Acid phosphatase/Vanadium-dependent haloperoxidase"/>
    <property type="match status" value="1"/>
</dbReference>
<dbReference type="eggNOG" id="COG0671">
    <property type="taxonomic scope" value="Bacteria"/>
</dbReference>
<dbReference type="PATRIC" id="fig|742818.3.peg.525"/>
<reference evidence="3 4" key="1">
    <citation type="submission" date="2012-08" db="EMBL/GenBank/DDBJ databases">
        <title>The Genome Sequence of Slackia piriformis YIT 12062.</title>
        <authorList>
            <consortium name="The Broad Institute Genome Sequencing Platform"/>
            <person name="Earl A."/>
            <person name="Ward D."/>
            <person name="Feldgarden M."/>
            <person name="Gevers D."/>
            <person name="Morotomi M."/>
            <person name="Walker B."/>
            <person name="Young S.K."/>
            <person name="Zeng Q."/>
            <person name="Gargeya S."/>
            <person name="Fitzgerald M."/>
            <person name="Haas B."/>
            <person name="Abouelleil A."/>
            <person name="Alvarado L."/>
            <person name="Arachchi H.M."/>
            <person name="Berlin A.M."/>
            <person name="Chapman S.B."/>
            <person name="Goldberg J."/>
            <person name="Griggs A."/>
            <person name="Gujja S."/>
            <person name="Hansen M."/>
            <person name="Howarth C."/>
            <person name="Imamovic A."/>
            <person name="Larimer J."/>
            <person name="McCowen C."/>
            <person name="Montmayeur A."/>
            <person name="Murphy C."/>
            <person name="Neiman D."/>
            <person name="Pearson M."/>
            <person name="Priest M."/>
            <person name="Roberts A."/>
            <person name="Saif S."/>
            <person name="Shea T."/>
            <person name="Sisk P."/>
            <person name="Sykes S."/>
            <person name="Wortman J."/>
            <person name="Nusbaum C."/>
            <person name="Birren B."/>
        </authorList>
    </citation>
    <scope>NUCLEOTIDE SEQUENCE [LARGE SCALE GENOMIC DNA]</scope>
    <source>
        <strain evidence="3 4">YIT 12062</strain>
    </source>
</reference>
<organism evidence="3 4">
    <name type="scientific">Slackia piriformis YIT 12062</name>
    <dbReference type="NCBI Taxonomy" id="742818"/>
    <lineage>
        <taxon>Bacteria</taxon>
        <taxon>Bacillati</taxon>
        <taxon>Actinomycetota</taxon>
        <taxon>Coriobacteriia</taxon>
        <taxon>Eggerthellales</taxon>
        <taxon>Eggerthellaceae</taxon>
        <taxon>Slackia</taxon>
    </lineage>
</organism>
<name>K0YN90_9ACTN</name>
<keyword evidence="1" id="KW-0812">Transmembrane</keyword>
<evidence type="ECO:0000259" key="2">
    <source>
        <dbReference type="SMART" id="SM00014"/>
    </source>
</evidence>
<gene>
    <name evidence="3" type="ORF">HMPREF9451_00478</name>
</gene>
<sequence>MTFVTSLGDMAFVWFVVAGLLLCKKEYRFYGGIVIIAIMCAYLVGELGLKNIIGRDRPFLADPTLATQLIALPESFSFPSGHTGSSFAAATALCFLPMRHAWYKAIPLAGAACVAFSRLYLGVHYPTDVLAGMALGIASGIAAVYIARYFVRRKKKANRPEEDTF</sequence>
<dbReference type="HOGENOM" id="CLU_072573_10_3_11"/>
<dbReference type="EMBL" id="ADMD01000001">
    <property type="protein sequence ID" value="EJZ84868.1"/>
    <property type="molecule type" value="Genomic_DNA"/>
</dbReference>
<dbReference type="CDD" id="cd03392">
    <property type="entry name" value="PAP2_like_2"/>
    <property type="match status" value="1"/>
</dbReference>
<dbReference type="RefSeq" id="WP_009138707.1">
    <property type="nucleotide sequence ID" value="NZ_JH815198.1"/>
</dbReference>
<proteinExistence type="predicted"/>
<evidence type="ECO:0000313" key="4">
    <source>
        <dbReference type="Proteomes" id="UP000006069"/>
    </source>
</evidence>
<dbReference type="FunCoup" id="K0YN90">
    <property type="interactions" value="2"/>
</dbReference>
<dbReference type="InterPro" id="IPR000326">
    <property type="entry name" value="PAP2/HPO"/>
</dbReference>
<keyword evidence="4" id="KW-1185">Reference proteome</keyword>
<dbReference type="PANTHER" id="PTHR14969">
    <property type="entry name" value="SPHINGOSINE-1-PHOSPHATE PHOSPHOHYDROLASE"/>
    <property type="match status" value="1"/>
</dbReference>
<dbReference type="AlphaFoldDB" id="K0YN90"/>
<dbReference type="Gene3D" id="1.20.144.10">
    <property type="entry name" value="Phosphatidic acid phosphatase type 2/haloperoxidase"/>
    <property type="match status" value="1"/>
</dbReference>
<dbReference type="InParanoid" id="K0YN90"/>
<dbReference type="InterPro" id="IPR036938">
    <property type="entry name" value="PAP2/HPO_sf"/>
</dbReference>
<keyword evidence="1" id="KW-0472">Membrane</keyword>
<feature type="transmembrane region" description="Helical" evidence="1">
    <location>
        <begin position="129"/>
        <end position="151"/>
    </location>
</feature>
<evidence type="ECO:0000256" key="1">
    <source>
        <dbReference type="SAM" id="Phobius"/>
    </source>
</evidence>
<accession>K0YN90</accession>
<keyword evidence="1" id="KW-1133">Transmembrane helix</keyword>
<feature type="domain" description="Phosphatidic acid phosphatase type 2/haloperoxidase" evidence="2">
    <location>
        <begin position="30"/>
        <end position="144"/>
    </location>
</feature>